<feature type="compositionally biased region" description="Polar residues" evidence="2">
    <location>
        <begin position="1348"/>
        <end position="1364"/>
    </location>
</feature>
<accession>A0A813TIT1</accession>
<feature type="coiled-coil region" evidence="1">
    <location>
        <begin position="1562"/>
        <end position="1623"/>
    </location>
</feature>
<gene>
    <name evidence="3" type="ORF">GPM918_LOCUS4099</name>
    <name evidence="4" type="ORF">SRO942_LOCUS4099</name>
</gene>
<evidence type="ECO:0000313" key="3">
    <source>
        <dbReference type="EMBL" id="CAF0812336.1"/>
    </source>
</evidence>
<dbReference type="EMBL" id="CAJOBC010000535">
    <property type="protein sequence ID" value="CAF3598091.1"/>
    <property type="molecule type" value="Genomic_DNA"/>
</dbReference>
<comment type="caution">
    <text evidence="3">The sequence shown here is derived from an EMBL/GenBank/DDBJ whole genome shotgun (WGS) entry which is preliminary data.</text>
</comment>
<dbReference type="Proteomes" id="UP000663829">
    <property type="component" value="Unassembled WGS sequence"/>
</dbReference>
<dbReference type="EMBL" id="CAJNOQ010000535">
    <property type="protein sequence ID" value="CAF0812336.1"/>
    <property type="molecule type" value="Genomic_DNA"/>
</dbReference>
<feature type="region of interest" description="Disordered" evidence="2">
    <location>
        <begin position="1336"/>
        <end position="1386"/>
    </location>
</feature>
<feature type="coiled-coil region" evidence="1">
    <location>
        <begin position="731"/>
        <end position="759"/>
    </location>
</feature>
<keyword evidence="5" id="KW-1185">Reference proteome</keyword>
<evidence type="ECO:0000256" key="1">
    <source>
        <dbReference type="SAM" id="Coils"/>
    </source>
</evidence>
<feature type="region of interest" description="Disordered" evidence="2">
    <location>
        <begin position="1436"/>
        <end position="1472"/>
    </location>
</feature>
<dbReference type="Proteomes" id="UP000681722">
    <property type="component" value="Unassembled WGS sequence"/>
</dbReference>
<evidence type="ECO:0000313" key="4">
    <source>
        <dbReference type="EMBL" id="CAF3598091.1"/>
    </source>
</evidence>
<proteinExistence type="predicted"/>
<dbReference type="OrthoDB" id="10028336at2759"/>
<name>A0A813TIT1_9BILA</name>
<keyword evidence="1" id="KW-0175">Coiled coil</keyword>
<evidence type="ECO:0000313" key="5">
    <source>
        <dbReference type="Proteomes" id="UP000663829"/>
    </source>
</evidence>
<evidence type="ECO:0000256" key="2">
    <source>
        <dbReference type="SAM" id="MobiDB-lite"/>
    </source>
</evidence>
<feature type="compositionally biased region" description="Basic and acidic residues" evidence="2">
    <location>
        <begin position="1367"/>
        <end position="1386"/>
    </location>
</feature>
<sequence length="1650" mass="189560">MNSYESSHLPRTYSTRRGPLLLFAEDFIKPKSDENSVISSAPMKLDELKKGILAYSSDDVNDCIKNHISSIMSDESTVLTRFLKKREAKHVTSATQHCVLRRDDDERDYEYANNSEQAQNKDSDKIKVVNSKGSQLSYKSLPQSEKENILADLLVQSALHSISEQNVEIFEDALYRVKDVEVMNDPIASTTVPDLNLLNTDIVLESPQIKDSIIGSDIIFPNNESASQPLPHMFGKMQGTRWVRKPNKRLNPIVLNEEQTMMADNIQTENSKVLTTQLTNTSSEIVTSNSMIFSHFHLIDQAFEKQQSDVQRQKSSKSLYHLSHQDTVKTFASDLCVMSSLNHKERLQMVGSSGQNRQESMAVNEYQSGISDTETELKATFHPWEINIDTMEEDRSSNANIIQMGQYTHRTQKFVRLKRTIPGVLLIAPGGQILTVGQSIQSEIDDDAEVLNNPFPKQQQAVSKIKHNNAPTIPSIIGGKRERLPDETMIRRTMNFENGDFNSQSGIYTWSYDIPIQERKPPQEYISIPTPPPLGLSAFSGKKHHHVKRNVEHIHDSAIRHSTLLMHNETGIETNHHILQMPPQCVMESTAVSPARSLSLFTTWGYQRQSTHPVMKQPYLFKLNHVPKGIKGTKHSALENETFIRRTLDVHGGDIDASLSYTIWVYDMWINNLIKRGVDIYYIKKIKKLLDLFKGRKLDIQDKHFFSALAKHAQTLAKIILKRTDSGHHLIEDAQHAIIENLQNLKQLLDKVLKTLTVDEYKEILKDTLTYVLSRSNLNNLATNDELFMQLMDYPADAFEIYIDERSGKEIIRLKGVFREKKLSVKTSKTVKKETKTVIISEELSVDDFEEVVDDITGEKNFRLKKEVVEQKRLNNLMNANFDIAIDKESGKKIVKLKAGVDGAKVEFVIDENAKQILMMSREIAKTPSVIESEITMDDFHLMIDANGEAVLRMKVDVTLKKGLTGLEETNFEIFIDEKTGKQSIRVKDDYHSSGIEIVTDIITGKQKIIKRTIMDFEPDIDVVESQLDQDDFEQVVNENTGEVVLKLKSLAAARKGLTDLLNVEFQMIFDEKTQQQKIIVKGGSSEGVCDTAQFELITNASGKTTIKVKKERSPSPDLDVTEKIIDINDFDVIIDETGKTVLKLKVDVVKQFGMMELLEAKFETYIDSKTGKKSIRVHGNEIFDQNGNLCFERKQVLRMIQEMQKQTPLIEKSITMNDFEKVIDPTTGKEYYRLTDEAARLKVVNVKIDLDADGFILYWDPITGEEQYELDDDLSESDSRENVEFGPVIHSNIGKKAFRMRQILSEDRKVHKFAQGLTRRNQRFQVKKALSNEEIVARQETRKGKGITSSPDEFGESTPSPIEQQDETRDVRRDRPLELKSDSDKVSGIEWTSNDERKLDRLSAYKQRKRKEQILVEKKREMAEMKRQLELDRKKRLKNVENDNDEKYSDDQDKAYSDSRDETNDVNLEEKHLPNLDEHREEAKDVKYEAKQKQLSVGRTKFIRTTYGKRVERLEKKDESNESDASTFEEEQHLIGDQIRVDEQDMFKMISEEEREDYYRKQNEERVRQHQQNELERQKREDILKAALQEIKERANAKAAELIAIELQKRSLAENYADLKNLTIEQHISRAFTYSYFSLMNISKKNANK</sequence>
<feature type="coiled-coil region" evidence="1">
    <location>
        <begin position="1409"/>
        <end position="1436"/>
    </location>
</feature>
<organism evidence="3 5">
    <name type="scientific">Didymodactylos carnosus</name>
    <dbReference type="NCBI Taxonomy" id="1234261"/>
    <lineage>
        <taxon>Eukaryota</taxon>
        <taxon>Metazoa</taxon>
        <taxon>Spiralia</taxon>
        <taxon>Gnathifera</taxon>
        <taxon>Rotifera</taxon>
        <taxon>Eurotatoria</taxon>
        <taxon>Bdelloidea</taxon>
        <taxon>Philodinida</taxon>
        <taxon>Philodinidae</taxon>
        <taxon>Didymodactylos</taxon>
    </lineage>
</organism>
<protein>
    <submittedName>
        <fullName evidence="3">Uncharacterized protein</fullName>
    </submittedName>
</protein>
<reference evidence="3" key="1">
    <citation type="submission" date="2021-02" db="EMBL/GenBank/DDBJ databases">
        <authorList>
            <person name="Nowell W R."/>
        </authorList>
    </citation>
    <scope>NUCLEOTIDE SEQUENCE</scope>
</reference>